<accession>A0A6C0BII4</accession>
<reference evidence="3" key="1">
    <citation type="journal article" date="2020" name="Nature">
        <title>Giant virus diversity and host interactions through global metagenomics.</title>
        <authorList>
            <person name="Schulz F."/>
            <person name="Roux S."/>
            <person name="Paez-Espino D."/>
            <person name="Jungbluth S."/>
            <person name="Walsh D.A."/>
            <person name="Denef V.J."/>
            <person name="McMahon K.D."/>
            <person name="Konstantinidis K.T."/>
            <person name="Eloe-Fadrosh E.A."/>
            <person name="Kyrpides N.C."/>
            <person name="Woyke T."/>
        </authorList>
    </citation>
    <scope>NUCLEOTIDE SEQUENCE</scope>
    <source>
        <strain evidence="3">GVMAG-M-3300013285-6</strain>
    </source>
</reference>
<feature type="transmembrane region" description="Helical" evidence="1">
    <location>
        <begin position="20"/>
        <end position="44"/>
    </location>
</feature>
<evidence type="ECO:0000256" key="1">
    <source>
        <dbReference type="SAM" id="Phobius"/>
    </source>
</evidence>
<dbReference type="InterPro" id="IPR036249">
    <property type="entry name" value="Thioredoxin-like_sf"/>
</dbReference>
<dbReference type="GO" id="GO:0005783">
    <property type="term" value="C:endoplasmic reticulum"/>
    <property type="evidence" value="ECO:0007669"/>
    <property type="project" value="TreeGrafter"/>
</dbReference>
<keyword evidence="1" id="KW-0812">Transmembrane</keyword>
<dbReference type="Pfam" id="PF00085">
    <property type="entry name" value="Thioredoxin"/>
    <property type="match status" value="1"/>
</dbReference>
<dbReference type="AlphaFoldDB" id="A0A6C0BII4"/>
<proteinExistence type="predicted"/>
<evidence type="ECO:0000259" key="2">
    <source>
        <dbReference type="PROSITE" id="PS51352"/>
    </source>
</evidence>
<dbReference type="CDD" id="cd02961">
    <property type="entry name" value="PDI_a_family"/>
    <property type="match status" value="1"/>
</dbReference>
<dbReference type="EMBL" id="MN739170">
    <property type="protein sequence ID" value="QHS92165.1"/>
    <property type="molecule type" value="Genomic_DNA"/>
</dbReference>
<sequence>MRHTPLFFFSPLSSIMEWNWTLFAVVIVVLATAVVVGLTIWGGLEIWPKQGFQNPHPPSLPTFTMFYADWCPHCTSAKPDFTEFMQSGTIDVAGKKVNVEMVQPEKNPEKAEGLPVKGFPTFLLQKPDGNVVEYKGARNTEGYLKFLNEQMGGGV</sequence>
<dbReference type="PANTHER" id="PTHR45672">
    <property type="entry name" value="PROTEIN DISULFIDE-ISOMERASE C17H9.14C-RELATED"/>
    <property type="match status" value="1"/>
</dbReference>
<dbReference type="InterPro" id="IPR051063">
    <property type="entry name" value="PDI"/>
</dbReference>
<name>A0A6C0BII4_9ZZZZ</name>
<dbReference type="GO" id="GO:0006457">
    <property type="term" value="P:protein folding"/>
    <property type="evidence" value="ECO:0007669"/>
    <property type="project" value="TreeGrafter"/>
</dbReference>
<dbReference type="GO" id="GO:0003756">
    <property type="term" value="F:protein disulfide isomerase activity"/>
    <property type="evidence" value="ECO:0007669"/>
    <property type="project" value="TreeGrafter"/>
</dbReference>
<organism evidence="3">
    <name type="scientific">viral metagenome</name>
    <dbReference type="NCBI Taxonomy" id="1070528"/>
    <lineage>
        <taxon>unclassified sequences</taxon>
        <taxon>metagenomes</taxon>
        <taxon>organismal metagenomes</taxon>
    </lineage>
</organism>
<evidence type="ECO:0000313" key="3">
    <source>
        <dbReference type="EMBL" id="QHS92165.1"/>
    </source>
</evidence>
<keyword evidence="1" id="KW-0472">Membrane</keyword>
<dbReference type="PROSITE" id="PS51352">
    <property type="entry name" value="THIOREDOXIN_2"/>
    <property type="match status" value="1"/>
</dbReference>
<keyword evidence="1" id="KW-1133">Transmembrane helix</keyword>
<dbReference type="Gene3D" id="3.40.30.10">
    <property type="entry name" value="Glutaredoxin"/>
    <property type="match status" value="1"/>
</dbReference>
<dbReference type="SUPFAM" id="SSF52833">
    <property type="entry name" value="Thioredoxin-like"/>
    <property type="match status" value="1"/>
</dbReference>
<feature type="domain" description="Thioredoxin" evidence="2">
    <location>
        <begin position="27"/>
        <end position="152"/>
    </location>
</feature>
<dbReference type="InterPro" id="IPR013766">
    <property type="entry name" value="Thioredoxin_domain"/>
</dbReference>
<protein>
    <recommendedName>
        <fullName evidence="2">Thioredoxin domain-containing protein</fullName>
    </recommendedName>
</protein>